<comment type="caution">
    <text evidence="8">The sequence shown here is derived from an EMBL/GenBank/DDBJ whole genome shotgun (WGS) entry which is preliminary data.</text>
</comment>
<evidence type="ECO:0000259" key="7">
    <source>
        <dbReference type="PROSITE" id="PS50928"/>
    </source>
</evidence>
<dbReference type="InterPro" id="IPR035906">
    <property type="entry name" value="MetI-like_sf"/>
</dbReference>
<evidence type="ECO:0000256" key="1">
    <source>
        <dbReference type="ARBA" id="ARBA00004141"/>
    </source>
</evidence>
<evidence type="ECO:0000313" key="9">
    <source>
        <dbReference type="Proteomes" id="UP000309673"/>
    </source>
</evidence>
<dbReference type="PROSITE" id="PS50928">
    <property type="entry name" value="ABC_TM1"/>
    <property type="match status" value="1"/>
</dbReference>
<feature type="transmembrane region" description="Helical" evidence="6">
    <location>
        <begin position="182"/>
        <end position="202"/>
    </location>
</feature>
<feature type="transmembrane region" description="Helical" evidence="6">
    <location>
        <begin position="146"/>
        <end position="170"/>
    </location>
</feature>
<feature type="transmembrane region" description="Helical" evidence="6">
    <location>
        <begin position="58"/>
        <end position="78"/>
    </location>
</feature>
<dbReference type="Proteomes" id="UP000309673">
    <property type="component" value="Unassembled WGS sequence"/>
</dbReference>
<comment type="subcellular location">
    <subcellularLocation>
        <location evidence="6">Cell membrane</location>
        <topology evidence="6">Multi-pass membrane protein</topology>
    </subcellularLocation>
    <subcellularLocation>
        <location evidence="1">Membrane</location>
        <topology evidence="1">Multi-pass membrane protein</topology>
    </subcellularLocation>
</comment>
<dbReference type="PANTHER" id="PTHR30177">
    <property type="entry name" value="GLYCINE BETAINE/L-PROLINE TRANSPORT SYSTEM PERMEASE PROTEIN PROW"/>
    <property type="match status" value="1"/>
</dbReference>
<name>A0A4U0F7M7_9BACL</name>
<dbReference type="EMBL" id="SUPK01000008">
    <property type="protein sequence ID" value="TJY40683.1"/>
    <property type="molecule type" value="Genomic_DNA"/>
</dbReference>
<evidence type="ECO:0000313" key="8">
    <source>
        <dbReference type="EMBL" id="TJY40683.1"/>
    </source>
</evidence>
<dbReference type="GO" id="GO:0031460">
    <property type="term" value="P:glycine betaine transport"/>
    <property type="evidence" value="ECO:0007669"/>
    <property type="project" value="TreeGrafter"/>
</dbReference>
<evidence type="ECO:0000256" key="3">
    <source>
        <dbReference type="ARBA" id="ARBA00022692"/>
    </source>
</evidence>
<organism evidence="8 9">
    <name type="scientific">Cohnella pontilimi</name>
    <dbReference type="NCBI Taxonomy" id="2564100"/>
    <lineage>
        <taxon>Bacteria</taxon>
        <taxon>Bacillati</taxon>
        <taxon>Bacillota</taxon>
        <taxon>Bacilli</taxon>
        <taxon>Bacillales</taxon>
        <taxon>Paenibacillaceae</taxon>
        <taxon>Cohnella</taxon>
    </lineage>
</organism>
<protein>
    <submittedName>
        <fullName evidence="8">ABC transporter permease</fullName>
    </submittedName>
</protein>
<dbReference type="PANTHER" id="PTHR30177:SF4">
    <property type="entry name" value="OSMOPROTECTANT IMPORT PERMEASE PROTEIN OSMW"/>
    <property type="match status" value="1"/>
</dbReference>
<evidence type="ECO:0000256" key="6">
    <source>
        <dbReference type="RuleBase" id="RU363032"/>
    </source>
</evidence>
<dbReference type="SUPFAM" id="SSF161098">
    <property type="entry name" value="MetI-like"/>
    <property type="match status" value="1"/>
</dbReference>
<proteinExistence type="inferred from homology"/>
<keyword evidence="2 6" id="KW-0813">Transport</keyword>
<dbReference type="GO" id="GO:0055085">
    <property type="term" value="P:transmembrane transport"/>
    <property type="evidence" value="ECO:0007669"/>
    <property type="project" value="InterPro"/>
</dbReference>
<comment type="similarity">
    <text evidence="6">Belongs to the binding-protein-dependent transport system permease family.</text>
</comment>
<sequence>MIHDMWQYVMDHREEFTLAIREHVLLSLVSLIAAVLVGVLIGILCAKYDKLANPIIGVFTFLRLIPSIALLIVFMPILKTGFMPTAFALTILALPAICINTYSGLTGVDRFAIESATGLGLSKRDIFTKVEFPLAMPLILVGIRSAFIDVISSATLAAIVGGGGLGIYIFRGMMMNDMVKLVLGGISIAVIALLAEVILSLVQRRYSRFI</sequence>
<dbReference type="AlphaFoldDB" id="A0A4U0F7M7"/>
<feature type="transmembrane region" description="Helical" evidence="6">
    <location>
        <begin position="24"/>
        <end position="46"/>
    </location>
</feature>
<dbReference type="InterPro" id="IPR000515">
    <property type="entry name" value="MetI-like"/>
</dbReference>
<dbReference type="Pfam" id="PF00528">
    <property type="entry name" value="BPD_transp_1"/>
    <property type="match status" value="1"/>
</dbReference>
<dbReference type="Gene3D" id="1.10.3720.10">
    <property type="entry name" value="MetI-like"/>
    <property type="match status" value="1"/>
</dbReference>
<reference evidence="8 9" key="1">
    <citation type="submission" date="2019-04" db="EMBL/GenBank/DDBJ databases">
        <title>Cohnella sp. nov., isolated from soil.</title>
        <authorList>
            <person name="Kim W."/>
        </authorList>
    </citation>
    <scope>NUCLEOTIDE SEQUENCE [LARGE SCALE GENOMIC DNA]</scope>
    <source>
        <strain evidence="8 9">CAU 1483</strain>
    </source>
</reference>
<keyword evidence="3 6" id="KW-0812">Transmembrane</keyword>
<feature type="domain" description="ABC transmembrane type-1" evidence="7">
    <location>
        <begin position="20"/>
        <end position="203"/>
    </location>
</feature>
<dbReference type="CDD" id="cd06261">
    <property type="entry name" value="TM_PBP2"/>
    <property type="match status" value="1"/>
</dbReference>
<keyword evidence="9" id="KW-1185">Reference proteome</keyword>
<keyword evidence="4 6" id="KW-1133">Transmembrane helix</keyword>
<feature type="transmembrane region" description="Helical" evidence="6">
    <location>
        <begin position="84"/>
        <end position="105"/>
    </location>
</feature>
<evidence type="ECO:0000256" key="4">
    <source>
        <dbReference type="ARBA" id="ARBA00022989"/>
    </source>
</evidence>
<dbReference type="RefSeq" id="WP_136778873.1">
    <property type="nucleotide sequence ID" value="NZ_SUPK01000008.1"/>
</dbReference>
<gene>
    <name evidence="8" type="ORF">E5161_16135</name>
</gene>
<dbReference type="GO" id="GO:0005886">
    <property type="term" value="C:plasma membrane"/>
    <property type="evidence" value="ECO:0007669"/>
    <property type="project" value="UniProtKB-SubCell"/>
</dbReference>
<dbReference type="InterPro" id="IPR051204">
    <property type="entry name" value="ABC_transp_perm/SBD"/>
</dbReference>
<evidence type="ECO:0000256" key="5">
    <source>
        <dbReference type="ARBA" id="ARBA00023136"/>
    </source>
</evidence>
<evidence type="ECO:0000256" key="2">
    <source>
        <dbReference type="ARBA" id="ARBA00022448"/>
    </source>
</evidence>
<accession>A0A4U0F7M7</accession>
<keyword evidence="5 6" id="KW-0472">Membrane</keyword>
<dbReference type="OrthoDB" id="9801163at2"/>